<dbReference type="InParanoid" id="A0A401H4J6"/>
<dbReference type="GeneID" id="38786238"/>
<dbReference type="OrthoDB" id="3270165at2759"/>
<proteinExistence type="predicted"/>
<protein>
    <submittedName>
        <fullName evidence="1">Uncharacterized protein</fullName>
    </submittedName>
</protein>
<dbReference type="AlphaFoldDB" id="A0A401H4J6"/>
<comment type="caution">
    <text evidence="1">The sequence shown here is derived from an EMBL/GenBank/DDBJ whole genome shotgun (WGS) entry which is preliminary data.</text>
</comment>
<dbReference type="RefSeq" id="XP_027620234.1">
    <property type="nucleotide sequence ID" value="XM_027764433.1"/>
</dbReference>
<sequence length="112" mass="12372">MHLLKSLTALVGKSICWPNLKTNIIPLTHAAFLQALNDALAMDGWPEDDHAIPFIPPDTSKLGHLNKQPDWISTASKRPREVYENSVLQSVNLLENSHVLKKLKSSHGSALS</sequence>
<evidence type="ECO:0000313" key="1">
    <source>
        <dbReference type="EMBL" id="GBE89321.1"/>
    </source>
</evidence>
<keyword evidence="2" id="KW-1185">Reference proteome</keyword>
<gene>
    <name evidence="1" type="ORF">SCP_1503290</name>
</gene>
<name>A0A401H4J6_9APHY</name>
<dbReference type="EMBL" id="BFAD01000015">
    <property type="protein sequence ID" value="GBE89321.1"/>
    <property type="molecule type" value="Genomic_DNA"/>
</dbReference>
<accession>A0A401H4J6</accession>
<evidence type="ECO:0000313" key="2">
    <source>
        <dbReference type="Proteomes" id="UP000287166"/>
    </source>
</evidence>
<organism evidence="1 2">
    <name type="scientific">Sparassis crispa</name>
    <dbReference type="NCBI Taxonomy" id="139825"/>
    <lineage>
        <taxon>Eukaryota</taxon>
        <taxon>Fungi</taxon>
        <taxon>Dikarya</taxon>
        <taxon>Basidiomycota</taxon>
        <taxon>Agaricomycotina</taxon>
        <taxon>Agaricomycetes</taxon>
        <taxon>Polyporales</taxon>
        <taxon>Sparassidaceae</taxon>
        <taxon>Sparassis</taxon>
    </lineage>
</organism>
<reference evidence="1 2" key="1">
    <citation type="journal article" date="2018" name="Sci. Rep.">
        <title>Genome sequence of the cauliflower mushroom Sparassis crispa (Hanabiratake) and its association with beneficial usage.</title>
        <authorList>
            <person name="Kiyama R."/>
            <person name="Furutani Y."/>
            <person name="Kawaguchi K."/>
            <person name="Nakanishi T."/>
        </authorList>
    </citation>
    <scope>NUCLEOTIDE SEQUENCE [LARGE SCALE GENOMIC DNA]</scope>
</reference>
<dbReference type="Proteomes" id="UP000287166">
    <property type="component" value="Unassembled WGS sequence"/>
</dbReference>